<dbReference type="EMBL" id="CP002355">
    <property type="protein sequence ID" value="ADR33712.1"/>
    <property type="molecule type" value="Genomic_DNA"/>
</dbReference>
<name>E4U342_SULKY</name>
<dbReference type="SMART" id="SM00086">
    <property type="entry name" value="PAC"/>
    <property type="match status" value="3"/>
</dbReference>
<dbReference type="InterPro" id="IPR029787">
    <property type="entry name" value="Nucleotide_cyclase"/>
</dbReference>
<feature type="transmembrane region" description="Helical" evidence="2">
    <location>
        <begin position="169"/>
        <end position="189"/>
    </location>
</feature>
<dbReference type="Pfam" id="PF00990">
    <property type="entry name" value="GGDEF"/>
    <property type="match status" value="1"/>
</dbReference>
<dbReference type="SMART" id="SM00091">
    <property type="entry name" value="PAS"/>
    <property type="match status" value="3"/>
</dbReference>
<dbReference type="PROSITE" id="PS50113">
    <property type="entry name" value="PAC"/>
    <property type="match status" value="3"/>
</dbReference>
<dbReference type="SMART" id="SM00267">
    <property type="entry name" value="GGDEF"/>
    <property type="match status" value="1"/>
</dbReference>
<evidence type="ECO:0000259" key="6">
    <source>
        <dbReference type="PROSITE" id="PS50887"/>
    </source>
</evidence>
<dbReference type="KEGG" id="sku:Sulku_1049"/>
<feature type="domain" description="PAS" evidence="3">
    <location>
        <begin position="255"/>
        <end position="325"/>
    </location>
</feature>
<dbReference type="GO" id="GO:0071732">
    <property type="term" value="P:cellular response to nitric oxide"/>
    <property type="evidence" value="ECO:0007669"/>
    <property type="project" value="UniProtKB-ARBA"/>
</dbReference>
<dbReference type="GO" id="GO:0071111">
    <property type="term" value="F:cyclic-guanylate-specific phosphodiesterase activity"/>
    <property type="evidence" value="ECO:0007669"/>
    <property type="project" value="UniProtKB-EC"/>
</dbReference>
<dbReference type="RefSeq" id="WP_013459909.1">
    <property type="nucleotide sequence ID" value="NC_014762.1"/>
</dbReference>
<dbReference type="SUPFAM" id="SSF55785">
    <property type="entry name" value="PYP-like sensor domain (PAS domain)"/>
    <property type="match status" value="3"/>
</dbReference>
<feature type="domain" description="GGDEF" evidence="6">
    <location>
        <begin position="656"/>
        <end position="788"/>
    </location>
</feature>
<dbReference type="PANTHER" id="PTHR44757">
    <property type="entry name" value="DIGUANYLATE CYCLASE DGCP"/>
    <property type="match status" value="1"/>
</dbReference>
<dbReference type="NCBIfam" id="TIGR00254">
    <property type="entry name" value="GGDEF"/>
    <property type="match status" value="1"/>
</dbReference>
<feature type="transmembrane region" description="Helical" evidence="2">
    <location>
        <begin position="98"/>
        <end position="119"/>
    </location>
</feature>
<feature type="transmembrane region" description="Helical" evidence="2">
    <location>
        <begin position="72"/>
        <end position="92"/>
    </location>
</feature>
<keyword evidence="2" id="KW-0812">Transmembrane</keyword>
<accession>E4U342</accession>
<evidence type="ECO:0000259" key="5">
    <source>
        <dbReference type="PROSITE" id="PS50883"/>
    </source>
</evidence>
<dbReference type="InterPro" id="IPR000700">
    <property type="entry name" value="PAS-assoc_C"/>
</dbReference>
<dbReference type="Gene3D" id="3.30.450.20">
    <property type="entry name" value="PAS domain"/>
    <property type="match status" value="3"/>
</dbReference>
<dbReference type="Gene3D" id="3.30.70.270">
    <property type="match status" value="1"/>
</dbReference>
<feature type="domain" description="EAL" evidence="5">
    <location>
        <begin position="797"/>
        <end position="1051"/>
    </location>
</feature>
<dbReference type="Proteomes" id="UP000008721">
    <property type="component" value="Chromosome"/>
</dbReference>
<feature type="transmembrane region" description="Helical" evidence="2">
    <location>
        <begin position="224"/>
        <end position="243"/>
    </location>
</feature>
<comment type="catalytic activity">
    <reaction evidence="1">
        <text>3',3'-c-di-GMP + H2O = 5'-phosphoguanylyl(3'-&gt;5')guanosine + H(+)</text>
        <dbReference type="Rhea" id="RHEA:24902"/>
        <dbReference type="ChEBI" id="CHEBI:15377"/>
        <dbReference type="ChEBI" id="CHEBI:15378"/>
        <dbReference type="ChEBI" id="CHEBI:58754"/>
        <dbReference type="ChEBI" id="CHEBI:58805"/>
        <dbReference type="EC" id="3.1.4.52"/>
    </reaction>
    <physiologicalReaction direction="left-to-right" evidence="1">
        <dbReference type="Rhea" id="RHEA:24903"/>
    </physiologicalReaction>
</comment>
<dbReference type="NCBIfam" id="TIGR00229">
    <property type="entry name" value="sensory_box"/>
    <property type="match status" value="3"/>
</dbReference>
<sequence>MKIETAIFYRLVVLAAGTFLVSGIGVKILQMYGLMESVPLHVALETSGSFIALFFSFFIFKFDNNNNYYLSRFHYVSLSLIAIAVIGLFHAISLPGTMFVWLYTTGMFIGSLLMLTVFIPERRVSYFVYTALPLVSAVISVIIAALLFYMHDMLPDPIVGGKFSNSEIFVSNLSAIFFFLASIPFAYYYRQKHQYEDIYFFALALLLSAAAFLFQYSMLWGATWWYWHFIRLSGFFFLLLYFIRFIEEKNQLFINREIQSSIIEFSADAIITKSMDGLILTWNAAAESLFGYTADEVIGKSVSILYSPSAAMMERENIRQIRDGASVKQFETVFIAKNGAYVDVAVTLSPIKDSSNTIIGLSKIVRDITERKKTAEAFNRLFLRNEAILDSVPDIIMQVDNDKKYIWANKSGIAFFGDDVIGKEASYYFEGEQDTYETTNPLFEGDQNIIYVESFQRRCDGEIRLLAWWCRALNDENGHPIGALSTAQDITEHKQSERELRKLSQAIEQSPNSVIITDSEANIEYVNAAFTAATGYTLDDVIGKNPRLFQSGKTSPSAYIALWDQLREGKSWHGEFINRGKDGNEFIEEVKIAPIYQTDGSLSHYMAIKDDITEKKRTEERVHYLANYDLLTGLPNRVQLIERITYFINVAKRHDGEFAVMFLDLDHFKDINDMLGHSIGDILLIELAKRIQSTIREEDTVSRLGGDEFIFILPSTSVHGVANVVEKLLETITKPFSIEQNELIVTASIGIAIYPIDGTDPETLLKNADTAMYQAKQNGRNNYRFFTKAMQETLARNIQLTNALRHALEKDELHVVYQPQVDISDAHIIGAEALLRWNHPELGAISPAEFIPLAEESGLILPIGEWVLRTAVTQAKMWIDSGFPPIIVAVNLSAVQFRHPHLPELVTTILEEVGLPPEYLELELTEAVAMHDPKSAYAIMDNLHDRGIRMSIDDFGTGYSSLSYLKKFKVYKLKIDQSFIRDISTDPEDKAIVNAVISMAHSLGLKAIAEGVETVEQLKYLREQGCDEVQGYYFSKPLSPESFTEFITAQVTKRID</sequence>
<evidence type="ECO:0000313" key="7">
    <source>
        <dbReference type="EMBL" id="ADR33712.1"/>
    </source>
</evidence>
<feature type="domain" description="PAS" evidence="3">
    <location>
        <begin position="499"/>
        <end position="545"/>
    </location>
</feature>
<dbReference type="SUPFAM" id="SSF55073">
    <property type="entry name" value="Nucleotide cyclase"/>
    <property type="match status" value="1"/>
</dbReference>
<gene>
    <name evidence="7" type="ordered locus">Sulku_1049</name>
</gene>
<dbReference type="SMART" id="SM00052">
    <property type="entry name" value="EAL"/>
    <property type="match status" value="1"/>
</dbReference>
<proteinExistence type="predicted"/>
<dbReference type="InterPro" id="IPR013656">
    <property type="entry name" value="PAS_4"/>
</dbReference>
<feature type="transmembrane region" description="Helical" evidence="2">
    <location>
        <begin position="7"/>
        <end position="26"/>
    </location>
</feature>
<dbReference type="eggNOG" id="COG3829">
    <property type="taxonomic scope" value="Bacteria"/>
</dbReference>
<feature type="transmembrane region" description="Helical" evidence="2">
    <location>
        <begin position="126"/>
        <end position="149"/>
    </location>
</feature>
<dbReference type="eggNOG" id="COG5001">
    <property type="taxonomic scope" value="Bacteria"/>
</dbReference>
<dbReference type="Pfam" id="PF08448">
    <property type="entry name" value="PAS_4"/>
    <property type="match status" value="1"/>
</dbReference>
<protein>
    <submittedName>
        <fullName evidence="7">Diguanylate cyclase/phosphodiesterase with PAS/PAC sensor(S)</fullName>
    </submittedName>
</protein>
<dbReference type="AlphaFoldDB" id="E4U342"/>
<feature type="domain" description="PAC" evidence="4">
    <location>
        <begin position="570"/>
        <end position="624"/>
    </location>
</feature>
<dbReference type="InterPro" id="IPR052155">
    <property type="entry name" value="Biofilm_reg_signaling"/>
</dbReference>
<dbReference type="CDD" id="cd01949">
    <property type="entry name" value="GGDEF"/>
    <property type="match status" value="1"/>
</dbReference>
<dbReference type="PROSITE" id="PS50883">
    <property type="entry name" value="EAL"/>
    <property type="match status" value="1"/>
</dbReference>
<dbReference type="InterPro" id="IPR043128">
    <property type="entry name" value="Rev_trsase/Diguanyl_cyclase"/>
</dbReference>
<evidence type="ECO:0000256" key="2">
    <source>
        <dbReference type="SAM" id="Phobius"/>
    </source>
</evidence>
<dbReference type="InterPro" id="IPR000160">
    <property type="entry name" value="GGDEF_dom"/>
</dbReference>
<dbReference type="SUPFAM" id="SSF141868">
    <property type="entry name" value="EAL domain-like"/>
    <property type="match status" value="1"/>
</dbReference>
<dbReference type="InterPro" id="IPR035965">
    <property type="entry name" value="PAS-like_dom_sf"/>
</dbReference>
<organism evidence="7 8">
    <name type="scientific">Sulfuricurvum kujiense (strain ATCC BAA-921 / DSM 16994 / JCM 11577 / YK-1)</name>
    <dbReference type="NCBI Taxonomy" id="709032"/>
    <lineage>
        <taxon>Bacteria</taxon>
        <taxon>Pseudomonadati</taxon>
        <taxon>Campylobacterota</taxon>
        <taxon>Epsilonproteobacteria</taxon>
        <taxon>Campylobacterales</taxon>
        <taxon>Sulfurimonadaceae</taxon>
        <taxon>Sulfuricurvum</taxon>
    </lineage>
</organism>
<dbReference type="CDD" id="cd00130">
    <property type="entry name" value="PAS"/>
    <property type="match status" value="3"/>
</dbReference>
<dbReference type="FunFam" id="3.20.20.450:FF:000001">
    <property type="entry name" value="Cyclic di-GMP phosphodiesterase yahA"/>
    <property type="match status" value="1"/>
</dbReference>
<evidence type="ECO:0000259" key="4">
    <source>
        <dbReference type="PROSITE" id="PS50113"/>
    </source>
</evidence>
<dbReference type="Pfam" id="PF13426">
    <property type="entry name" value="PAS_9"/>
    <property type="match status" value="2"/>
</dbReference>
<dbReference type="PROSITE" id="PS50887">
    <property type="entry name" value="GGDEF"/>
    <property type="match status" value="1"/>
</dbReference>
<dbReference type="STRING" id="709032.Sulku_1049"/>
<dbReference type="InterPro" id="IPR001610">
    <property type="entry name" value="PAC"/>
</dbReference>
<evidence type="ECO:0000256" key="1">
    <source>
        <dbReference type="ARBA" id="ARBA00051114"/>
    </source>
</evidence>
<evidence type="ECO:0000313" key="8">
    <source>
        <dbReference type="Proteomes" id="UP000008721"/>
    </source>
</evidence>
<dbReference type="PANTHER" id="PTHR44757:SF2">
    <property type="entry name" value="BIOFILM ARCHITECTURE MAINTENANCE PROTEIN MBAA"/>
    <property type="match status" value="1"/>
</dbReference>
<feature type="domain" description="PAC" evidence="4">
    <location>
        <begin position="450"/>
        <end position="502"/>
    </location>
</feature>
<dbReference type="InterPro" id="IPR001633">
    <property type="entry name" value="EAL_dom"/>
</dbReference>
<keyword evidence="2" id="KW-1133">Transmembrane helix</keyword>
<keyword evidence="2" id="KW-0472">Membrane</keyword>
<dbReference type="Gene3D" id="3.20.20.450">
    <property type="entry name" value="EAL domain"/>
    <property type="match status" value="1"/>
</dbReference>
<feature type="transmembrane region" description="Helical" evidence="2">
    <location>
        <begin position="198"/>
        <end position="218"/>
    </location>
</feature>
<feature type="domain" description="PAC" evidence="4">
    <location>
        <begin position="328"/>
        <end position="380"/>
    </location>
</feature>
<dbReference type="HOGENOM" id="CLU_000445_70_20_7"/>
<dbReference type="OrthoDB" id="5372181at2"/>
<dbReference type="PROSITE" id="PS50112">
    <property type="entry name" value="PAS"/>
    <property type="match status" value="2"/>
</dbReference>
<keyword evidence="8" id="KW-1185">Reference proteome</keyword>
<dbReference type="Pfam" id="PF00563">
    <property type="entry name" value="EAL"/>
    <property type="match status" value="1"/>
</dbReference>
<dbReference type="InterPro" id="IPR035919">
    <property type="entry name" value="EAL_sf"/>
</dbReference>
<dbReference type="CDD" id="cd01948">
    <property type="entry name" value="EAL"/>
    <property type="match status" value="1"/>
</dbReference>
<evidence type="ECO:0000259" key="3">
    <source>
        <dbReference type="PROSITE" id="PS50112"/>
    </source>
</evidence>
<dbReference type="InterPro" id="IPR000014">
    <property type="entry name" value="PAS"/>
</dbReference>
<dbReference type="FunFam" id="3.30.70.270:FF:000001">
    <property type="entry name" value="Diguanylate cyclase domain protein"/>
    <property type="match status" value="1"/>
</dbReference>
<feature type="transmembrane region" description="Helical" evidence="2">
    <location>
        <begin position="38"/>
        <end position="60"/>
    </location>
</feature>
<reference evidence="7 8" key="1">
    <citation type="journal article" date="2012" name="Stand. Genomic Sci.">
        <title>Complete genome sequence of the sulfur compounds oxidizing chemolithoautotroph Sulfuricurvum kujiense type strain (YK-1(T)).</title>
        <authorList>
            <person name="Han C."/>
            <person name="Kotsyurbenko O."/>
            <person name="Chertkov O."/>
            <person name="Held B."/>
            <person name="Lapidus A."/>
            <person name="Nolan M."/>
            <person name="Lucas S."/>
            <person name="Hammon N."/>
            <person name="Deshpande S."/>
            <person name="Cheng J.F."/>
            <person name="Tapia R."/>
            <person name="Goodwin L.A."/>
            <person name="Pitluck S."/>
            <person name="Liolios K."/>
            <person name="Pagani I."/>
            <person name="Ivanova N."/>
            <person name="Mavromatis K."/>
            <person name="Mikhailova N."/>
            <person name="Pati A."/>
            <person name="Chen A."/>
            <person name="Palaniappan K."/>
            <person name="Land M."/>
            <person name="Hauser L."/>
            <person name="Chang Y.J."/>
            <person name="Jeffries C.D."/>
            <person name="Brambilla E.M."/>
            <person name="Rohde M."/>
            <person name="Spring S."/>
            <person name="Sikorski J."/>
            <person name="Goker M."/>
            <person name="Woyke T."/>
            <person name="Bristow J."/>
            <person name="Eisen J.A."/>
            <person name="Markowitz V."/>
            <person name="Hugenholtz P."/>
            <person name="Kyrpides N.C."/>
            <person name="Klenk H.P."/>
            <person name="Detter J.C."/>
        </authorList>
    </citation>
    <scope>NUCLEOTIDE SEQUENCE [LARGE SCALE GENOMIC DNA]</scope>
    <source>
        <strain evidence="8">ATCC BAA-921 / DSM 16994 / JCM 11577 / YK-1</strain>
    </source>
</reference>